<dbReference type="FunCoup" id="A0A0M8K9H5">
    <property type="interactions" value="31"/>
</dbReference>
<dbReference type="InterPro" id="IPR036922">
    <property type="entry name" value="Rieske_2Fe-2S_sf"/>
</dbReference>
<dbReference type="EMBL" id="BBZA01000265">
    <property type="protein sequence ID" value="GAP64495.1"/>
    <property type="molecule type" value="Genomic_DNA"/>
</dbReference>
<dbReference type="GO" id="GO:0016705">
    <property type="term" value="F:oxidoreductase activity, acting on paired donors, with incorporation or reduction of molecular oxygen"/>
    <property type="evidence" value="ECO:0007669"/>
    <property type="project" value="UniProtKB-ARBA"/>
</dbReference>
<sequence length="102" mass="11026">MSEFVTVAKVADVPLGHAKVVHVGSKRLAIAHCEDGIFAIDDICTHDGGPLGEGELYGCAIECPRHGARFDVRTGQVLRFPAVVPVNTYEVRIVDDEIQVKV</sequence>
<reference evidence="8" key="3">
    <citation type="submission" date="2015-08" db="EMBL/GenBank/DDBJ databases">
        <title>Draft Genome Sequence of a Heterotrophic Facultative Anaerobic Bacterium Ardenticatena maritima Strain 110S.</title>
        <authorList>
            <person name="Kawaichi S."/>
            <person name="Yoshida T."/>
            <person name="Sako Y."/>
            <person name="Nakamura R."/>
        </authorList>
    </citation>
    <scope>NUCLEOTIDE SEQUENCE [LARGE SCALE GENOMIC DNA]</scope>
    <source>
        <strain evidence="8">110S</strain>
    </source>
</reference>
<keyword evidence="2" id="KW-0479">Metal-binding</keyword>
<protein>
    <submittedName>
        <fullName evidence="6">3-phenylpropionate/trans-cinnamate dioxygenase ferredoxin subunit</fullName>
    </submittedName>
    <submittedName>
        <fullName evidence="7">Biphenyl 2,3-dioxygenase</fullName>
    </submittedName>
</protein>
<evidence type="ECO:0000256" key="4">
    <source>
        <dbReference type="ARBA" id="ARBA00023014"/>
    </source>
</evidence>
<dbReference type="GO" id="GO:0004497">
    <property type="term" value="F:monooxygenase activity"/>
    <property type="evidence" value="ECO:0007669"/>
    <property type="project" value="UniProtKB-ARBA"/>
</dbReference>
<organism evidence="6 8">
    <name type="scientific">Ardenticatena maritima</name>
    <dbReference type="NCBI Taxonomy" id="872965"/>
    <lineage>
        <taxon>Bacteria</taxon>
        <taxon>Bacillati</taxon>
        <taxon>Chloroflexota</taxon>
        <taxon>Ardenticatenia</taxon>
        <taxon>Ardenticatenales</taxon>
        <taxon>Ardenticatenaceae</taxon>
        <taxon>Ardenticatena</taxon>
    </lineage>
</organism>
<proteinExistence type="predicted"/>
<reference evidence="7 9" key="2">
    <citation type="submission" date="2015-07" db="EMBL/GenBank/DDBJ databases">
        <title>Whole genome sequence of Ardenticatena maritima DSM 23922.</title>
        <authorList>
            <person name="Hemp J."/>
            <person name="Ward L.M."/>
            <person name="Pace L.A."/>
            <person name="Fischer W.W."/>
        </authorList>
    </citation>
    <scope>NUCLEOTIDE SEQUENCE [LARGE SCALE GENOMIC DNA]</scope>
    <source>
        <strain evidence="7 9">110S</strain>
    </source>
</reference>
<keyword evidence="8" id="KW-1185">Reference proteome</keyword>
<dbReference type="Proteomes" id="UP000037784">
    <property type="component" value="Unassembled WGS sequence"/>
</dbReference>
<dbReference type="Pfam" id="PF00355">
    <property type="entry name" value="Rieske"/>
    <property type="match status" value="1"/>
</dbReference>
<evidence type="ECO:0000313" key="9">
    <source>
        <dbReference type="Proteomes" id="UP000050502"/>
    </source>
</evidence>
<dbReference type="GO" id="GO:0046872">
    <property type="term" value="F:metal ion binding"/>
    <property type="evidence" value="ECO:0007669"/>
    <property type="project" value="UniProtKB-KW"/>
</dbReference>
<evidence type="ECO:0000256" key="1">
    <source>
        <dbReference type="ARBA" id="ARBA00022714"/>
    </source>
</evidence>
<feature type="domain" description="Rieske" evidence="5">
    <location>
        <begin position="5"/>
        <end position="100"/>
    </location>
</feature>
<dbReference type="STRING" id="872965.SE16_05840"/>
<keyword evidence="6" id="KW-0223">Dioxygenase</keyword>
<dbReference type="GO" id="GO:0051537">
    <property type="term" value="F:2 iron, 2 sulfur cluster binding"/>
    <property type="evidence" value="ECO:0007669"/>
    <property type="project" value="UniProtKB-KW"/>
</dbReference>
<dbReference type="Gene3D" id="2.102.10.10">
    <property type="entry name" value="Rieske [2Fe-2S] iron-sulphur domain"/>
    <property type="match status" value="1"/>
</dbReference>
<reference evidence="6 8" key="1">
    <citation type="journal article" date="2015" name="Genome Announc.">
        <title>Draft Genome Sequence of a Heterotrophic Facultative Anaerobic Thermophilic Bacterium, Ardenticatena maritima Strain 110ST.</title>
        <authorList>
            <person name="Kawaichi S."/>
            <person name="Yoshida T."/>
            <person name="Sako Y."/>
            <person name="Nakamura R."/>
        </authorList>
    </citation>
    <scope>NUCLEOTIDE SEQUENCE [LARGE SCALE GENOMIC DNA]</scope>
    <source>
        <strain evidence="6 8">110S</strain>
    </source>
</reference>
<dbReference type="EMBL" id="LGKN01000004">
    <property type="protein sequence ID" value="KPL88341.1"/>
    <property type="molecule type" value="Genomic_DNA"/>
</dbReference>
<name>A0A0M8K9H5_9CHLR</name>
<dbReference type="Proteomes" id="UP000050502">
    <property type="component" value="Unassembled WGS sequence"/>
</dbReference>
<keyword evidence="1" id="KW-0001">2Fe-2S</keyword>
<dbReference type="PROSITE" id="PS51296">
    <property type="entry name" value="RIESKE"/>
    <property type="match status" value="1"/>
</dbReference>
<dbReference type="SUPFAM" id="SSF50022">
    <property type="entry name" value="ISP domain"/>
    <property type="match status" value="1"/>
</dbReference>
<evidence type="ECO:0000256" key="2">
    <source>
        <dbReference type="ARBA" id="ARBA00022723"/>
    </source>
</evidence>
<evidence type="ECO:0000313" key="6">
    <source>
        <dbReference type="EMBL" id="GAP64495.1"/>
    </source>
</evidence>
<dbReference type="CDD" id="cd03528">
    <property type="entry name" value="Rieske_RO_ferredoxin"/>
    <property type="match status" value="1"/>
</dbReference>
<accession>A0A0M8K9H5</accession>
<dbReference type="AlphaFoldDB" id="A0A0M8K9H5"/>
<evidence type="ECO:0000313" key="8">
    <source>
        <dbReference type="Proteomes" id="UP000037784"/>
    </source>
</evidence>
<evidence type="ECO:0000313" key="7">
    <source>
        <dbReference type="EMBL" id="KPL88341.1"/>
    </source>
</evidence>
<keyword evidence="4" id="KW-0411">Iron-sulfur</keyword>
<keyword evidence="6" id="KW-0560">Oxidoreductase</keyword>
<keyword evidence="3" id="KW-0408">Iron</keyword>
<dbReference type="RefSeq" id="WP_054494163.1">
    <property type="nucleotide sequence ID" value="NZ_BBZA01000265.1"/>
</dbReference>
<dbReference type="OrthoDB" id="9795104at2"/>
<dbReference type="GO" id="GO:0051213">
    <property type="term" value="F:dioxygenase activity"/>
    <property type="evidence" value="ECO:0007669"/>
    <property type="project" value="UniProtKB-KW"/>
</dbReference>
<dbReference type="PANTHER" id="PTHR21496">
    <property type="entry name" value="FERREDOXIN-RELATED"/>
    <property type="match status" value="1"/>
</dbReference>
<dbReference type="InParanoid" id="A0A0M8K9H5"/>
<dbReference type="InterPro" id="IPR017941">
    <property type="entry name" value="Rieske_2Fe-2S"/>
</dbReference>
<dbReference type="PANTHER" id="PTHR21496:SF23">
    <property type="entry name" value="3-PHENYLPROPIONATE_CINNAMIC ACID DIOXYGENASE FERREDOXIN SUBUNIT"/>
    <property type="match status" value="1"/>
</dbReference>
<evidence type="ECO:0000259" key="5">
    <source>
        <dbReference type="PROSITE" id="PS51296"/>
    </source>
</evidence>
<gene>
    <name evidence="6" type="primary">hcaC</name>
    <name evidence="6" type="ORF">ARMA_2918</name>
    <name evidence="7" type="ORF">SE16_05840</name>
</gene>
<evidence type="ECO:0000256" key="3">
    <source>
        <dbReference type="ARBA" id="ARBA00023004"/>
    </source>
</evidence>
<comment type="caution">
    <text evidence="6">The sequence shown here is derived from an EMBL/GenBank/DDBJ whole genome shotgun (WGS) entry which is preliminary data.</text>
</comment>